<gene>
    <name evidence="3" type="ORF">J0P97_02570</name>
</gene>
<keyword evidence="4" id="KW-1185">Reference proteome</keyword>
<feature type="transmembrane region" description="Helical" evidence="1">
    <location>
        <begin position="85"/>
        <end position="102"/>
    </location>
</feature>
<feature type="transmembrane region" description="Helical" evidence="1">
    <location>
        <begin position="178"/>
        <end position="199"/>
    </location>
</feature>
<dbReference type="EMBL" id="JAFLHG010000002">
    <property type="protein sequence ID" value="MBT8796960.1"/>
    <property type="molecule type" value="Genomic_DNA"/>
</dbReference>
<evidence type="ECO:0000256" key="1">
    <source>
        <dbReference type="SAM" id="Phobius"/>
    </source>
</evidence>
<sequence length="342" mass="35393">MLAAHLIDLPAWDASDPTTWIDLASGRSSILFATLAGVSIALVSGGADPLPRGRRLRTVRGRLVVRAILLWIIGLLLIATGVPVYVILPSYAILFLLGIALLRLPARALWSLAAVLALVMPWGQPALDALPIWQGEGGEDLVLALGWHYPATVWCAFLVAGLAAGRSDLSARTTQGRLLLVGGALAVIGYGTDALVGALPGVPATEVASVLTARPHSNGLLEVIGSGGFALAVVALCQLACRVPALGAAALPLRAVGSMPLTAYVGQILVWAVLAAALFGDTGDLGAMRSLHPFWPFALGTVAFCTAWALFVGRGPLERVVAGITRTLVRTGPRGGVGRLAR</sequence>
<keyword evidence="1" id="KW-0472">Membrane</keyword>
<keyword evidence="1" id="KW-0812">Transmembrane</keyword>
<dbReference type="Proteomes" id="UP000740605">
    <property type="component" value="Unassembled WGS sequence"/>
</dbReference>
<feature type="transmembrane region" description="Helical" evidence="1">
    <location>
        <begin position="292"/>
        <end position="311"/>
    </location>
</feature>
<dbReference type="Pfam" id="PF04235">
    <property type="entry name" value="DUF418"/>
    <property type="match status" value="1"/>
</dbReference>
<dbReference type="InterPro" id="IPR007349">
    <property type="entry name" value="DUF418"/>
</dbReference>
<protein>
    <submittedName>
        <fullName evidence="3">DUF418 domain-containing protein</fullName>
    </submittedName>
</protein>
<name>A0ABS5XR07_9MICO</name>
<reference evidence="3 4" key="1">
    <citation type="submission" date="2021-03" db="EMBL/GenBank/DDBJ databases">
        <title>Microbacterium pauli sp. nov., isolated from microfiltered milk.</title>
        <authorList>
            <person name="Bellassi P."/>
            <person name="Fontana A."/>
            <person name="Callegari M.L."/>
            <person name="Lorenzo M."/>
            <person name="Cappa F."/>
        </authorList>
    </citation>
    <scope>NUCLEOTIDE SEQUENCE [LARGE SCALE GENOMIC DNA]</scope>
    <source>
        <strain evidence="3 4">DSM 18909</strain>
    </source>
</reference>
<feature type="domain" description="DUF418" evidence="2">
    <location>
        <begin position="206"/>
        <end position="321"/>
    </location>
</feature>
<evidence type="ECO:0000259" key="2">
    <source>
        <dbReference type="Pfam" id="PF04235"/>
    </source>
</evidence>
<proteinExistence type="predicted"/>
<feature type="transmembrane region" description="Helical" evidence="1">
    <location>
        <begin position="109"/>
        <end position="127"/>
    </location>
</feature>
<accession>A0ABS5XR07</accession>
<feature type="transmembrane region" description="Helical" evidence="1">
    <location>
        <begin position="63"/>
        <end position="79"/>
    </location>
</feature>
<feature type="transmembrane region" description="Helical" evidence="1">
    <location>
        <begin position="30"/>
        <end position="51"/>
    </location>
</feature>
<dbReference type="InterPro" id="IPR052529">
    <property type="entry name" value="Bact_Transport_Assoc"/>
</dbReference>
<organism evidence="3 4">
    <name type="scientific">Microbacterium flavum</name>
    <dbReference type="NCBI Taxonomy" id="415216"/>
    <lineage>
        <taxon>Bacteria</taxon>
        <taxon>Bacillati</taxon>
        <taxon>Actinomycetota</taxon>
        <taxon>Actinomycetes</taxon>
        <taxon>Micrococcales</taxon>
        <taxon>Microbacteriaceae</taxon>
        <taxon>Microbacterium</taxon>
    </lineage>
</organism>
<feature type="transmembrane region" description="Helical" evidence="1">
    <location>
        <begin position="219"/>
        <end position="241"/>
    </location>
</feature>
<comment type="caution">
    <text evidence="3">The sequence shown here is derived from an EMBL/GenBank/DDBJ whole genome shotgun (WGS) entry which is preliminary data.</text>
</comment>
<evidence type="ECO:0000313" key="4">
    <source>
        <dbReference type="Proteomes" id="UP000740605"/>
    </source>
</evidence>
<feature type="transmembrane region" description="Helical" evidence="1">
    <location>
        <begin position="261"/>
        <end position="280"/>
    </location>
</feature>
<dbReference type="PANTHER" id="PTHR30590:SF2">
    <property type="entry name" value="INNER MEMBRANE PROTEIN"/>
    <property type="match status" value="1"/>
</dbReference>
<evidence type="ECO:0000313" key="3">
    <source>
        <dbReference type="EMBL" id="MBT8796960.1"/>
    </source>
</evidence>
<keyword evidence="1" id="KW-1133">Transmembrane helix</keyword>
<dbReference type="PANTHER" id="PTHR30590">
    <property type="entry name" value="INNER MEMBRANE PROTEIN"/>
    <property type="match status" value="1"/>
</dbReference>
<feature type="transmembrane region" description="Helical" evidence="1">
    <location>
        <begin position="147"/>
        <end position="166"/>
    </location>
</feature>